<evidence type="ECO:0000259" key="1">
    <source>
        <dbReference type="SMART" id="SM00852"/>
    </source>
</evidence>
<dbReference type="InterPro" id="IPR050101">
    <property type="entry name" value="CinA"/>
</dbReference>
<dbReference type="eggNOG" id="COG1058">
    <property type="taxonomic scope" value="Bacteria"/>
</dbReference>
<dbReference type="KEGG" id="tnr:Thena_1239"/>
<dbReference type="PANTHER" id="PTHR13939:SF0">
    <property type="entry name" value="NMN AMIDOHYDROLASE-LIKE PROTEIN YFAY"/>
    <property type="match status" value="1"/>
</dbReference>
<gene>
    <name evidence="2" type="ORF">Thena_1239</name>
</gene>
<reference evidence="2 3" key="1">
    <citation type="submission" date="2011-04" db="EMBL/GenBank/DDBJ databases">
        <title>The complete genome of Thermodesulfobium narugense DSM 14796.</title>
        <authorList>
            <consortium name="US DOE Joint Genome Institute (JGI-PGF)"/>
            <person name="Lucas S."/>
            <person name="Han J."/>
            <person name="Lapidus A."/>
            <person name="Bruce D."/>
            <person name="Goodwin L."/>
            <person name="Pitluck S."/>
            <person name="Peters L."/>
            <person name="Kyrpides N."/>
            <person name="Mavromatis K."/>
            <person name="Pagani I."/>
            <person name="Ivanova N."/>
            <person name="Ovchinnikova G."/>
            <person name="Zhang X."/>
            <person name="Saunders L."/>
            <person name="Detter J.C."/>
            <person name="Tapia R."/>
            <person name="Han C."/>
            <person name="Land M."/>
            <person name="Hauser L."/>
            <person name="Markowitz V."/>
            <person name="Cheng J.-F."/>
            <person name="Hugenholtz P."/>
            <person name="Woyke T."/>
            <person name="Wu D."/>
            <person name="Spring S."/>
            <person name="Schroeder M."/>
            <person name="Brambilla E."/>
            <person name="Klenk H.-P."/>
            <person name="Eisen J.A."/>
        </authorList>
    </citation>
    <scope>NUCLEOTIDE SEQUENCE [LARGE SCALE GENOMIC DNA]</scope>
    <source>
        <strain evidence="2 3">DSM 14796</strain>
    </source>
</reference>
<dbReference type="InterPro" id="IPR001453">
    <property type="entry name" value="MoaB/Mog_dom"/>
</dbReference>
<dbReference type="Gene3D" id="3.90.950.20">
    <property type="entry name" value="CinA-like"/>
    <property type="match status" value="1"/>
</dbReference>
<dbReference type="eggNOG" id="COG1546">
    <property type="taxonomic scope" value="Bacteria"/>
</dbReference>
<dbReference type="PANTHER" id="PTHR13939">
    <property type="entry name" value="NICOTINAMIDE-NUCLEOTIDE AMIDOHYDROLASE PNCC"/>
    <property type="match status" value="1"/>
</dbReference>
<dbReference type="Pfam" id="PF02464">
    <property type="entry name" value="CinA"/>
    <property type="match status" value="1"/>
</dbReference>
<name>M1E802_9BACT</name>
<dbReference type="HOGENOM" id="CLU_030805_9_3_9"/>
<dbReference type="InterPro" id="IPR036425">
    <property type="entry name" value="MoaB/Mog-like_dom_sf"/>
</dbReference>
<dbReference type="Proteomes" id="UP000011765">
    <property type="component" value="Chromosome"/>
</dbReference>
<dbReference type="SMART" id="SM00852">
    <property type="entry name" value="MoCF_biosynth"/>
    <property type="match status" value="1"/>
</dbReference>
<organism evidence="2 3">
    <name type="scientific">Thermodesulfobium narugense DSM 14796</name>
    <dbReference type="NCBI Taxonomy" id="747365"/>
    <lineage>
        <taxon>Bacteria</taxon>
        <taxon>Pseudomonadati</taxon>
        <taxon>Thermodesulfobiota</taxon>
        <taxon>Thermodesulfobiia</taxon>
        <taxon>Thermodesulfobiales</taxon>
        <taxon>Thermodesulfobiaceae</taxon>
        <taxon>Thermodesulfobium</taxon>
    </lineage>
</organism>
<dbReference type="InterPro" id="IPR036653">
    <property type="entry name" value="CinA-like_C"/>
</dbReference>
<feature type="domain" description="MoaB/Mog" evidence="1">
    <location>
        <begin position="4"/>
        <end position="153"/>
    </location>
</feature>
<proteinExistence type="predicted"/>
<protein>
    <submittedName>
        <fullName evidence="2">CinA domain protein</fullName>
    </submittedName>
</protein>
<dbReference type="SUPFAM" id="SSF53218">
    <property type="entry name" value="Molybdenum cofactor biosynthesis proteins"/>
    <property type="match status" value="1"/>
</dbReference>
<dbReference type="OrthoDB" id="9801454at2"/>
<dbReference type="RefSeq" id="WP_013756579.1">
    <property type="nucleotide sequence ID" value="NC_015499.1"/>
</dbReference>
<dbReference type="SUPFAM" id="SSF142433">
    <property type="entry name" value="CinA-like"/>
    <property type="match status" value="1"/>
</dbReference>
<dbReference type="Pfam" id="PF00994">
    <property type="entry name" value="MoCF_biosynth"/>
    <property type="match status" value="1"/>
</dbReference>
<sequence>MKVALLCIGSELTVGAISETNSNILSSKLEKYGHEIETIIIVPDDLAVISAQIQYLCEHYDYIFVSGGLGNTFDDITREAVSNFTKLPLKKNLDLPEKMAYTISDAQVFSNKVGLAPGMIVDFNDKKIILLPGVPAEFDYLLDEILEKLFLEKISNLYVYFYHLLLRFERSVEKELPDELLNDYEVFLTILGLDSEVLLILRTDSEKKAKYWDKRLRKIFKDCLYYAGTTRSNFETEICKILKMKGQTLSVAESCTGGLLSSRLAVIPGVSSVYLGTIVTYSIDSKKKLCGFSGNTVSPEAALSIAKASKDFFDSDWAIGVVCYAGPEGDNVGQSYISIVGDKTYSFEKAFKGGRNFILKRVSSFALANFLEVISKR</sequence>
<dbReference type="STRING" id="747365.Thena_1239"/>
<dbReference type="InterPro" id="IPR008136">
    <property type="entry name" value="CinA_C"/>
</dbReference>
<evidence type="ECO:0000313" key="3">
    <source>
        <dbReference type="Proteomes" id="UP000011765"/>
    </source>
</evidence>
<evidence type="ECO:0000313" key="2">
    <source>
        <dbReference type="EMBL" id="AEE14858.1"/>
    </source>
</evidence>
<keyword evidence="3" id="KW-1185">Reference proteome</keyword>
<accession>M1E802</accession>
<dbReference type="Gene3D" id="3.40.980.10">
    <property type="entry name" value="MoaB/Mog-like domain"/>
    <property type="match status" value="2"/>
</dbReference>
<dbReference type="AlphaFoldDB" id="M1E802"/>
<dbReference type="EMBL" id="CP002690">
    <property type="protein sequence ID" value="AEE14858.1"/>
    <property type="molecule type" value="Genomic_DNA"/>
</dbReference>